<feature type="chain" id="PRO_5020963222" evidence="1">
    <location>
        <begin position="18"/>
        <end position="481"/>
    </location>
</feature>
<dbReference type="RefSeq" id="WP_129464647.1">
    <property type="nucleotide sequence ID" value="NZ_SBKQ01000009.1"/>
</dbReference>
<reference evidence="3" key="1">
    <citation type="submission" date="2019-01" db="EMBL/GenBank/DDBJ databases">
        <title>Cytophagaceae bacterium strain CAR-16.</title>
        <authorList>
            <person name="Chen W.-M."/>
        </authorList>
    </citation>
    <scope>NUCLEOTIDE SEQUENCE [LARGE SCALE GENOMIC DNA]</scope>
    <source>
        <strain evidence="3">ICH-30</strain>
    </source>
</reference>
<dbReference type="Proteomes" id="UP000289734">
    <property type="component" value="Unassembled WGS sequence"/>
</dbReference>
<dbReference type="AlphaFoldDB" id="A0A4Q1KN88"/>
<comment type="caution">
    <text evidence="2">The sequence shown here is derived from an EMBL/GenBank/DDBJ whole genome shotgun (WGS) entry which is preliminary data.</text>
</comment>
<proteinExistence type="predicted"/>
<name>A0A4Q1KN88_9FLAO</name>
<keyword evidence="1" id="KW-0732">Signal</keyword>
<dbReference type="EMBL" id="SBKQ01000009">
    <property type="protein sequence ID" value="RXR31481.1"/>
    <property type="molecule type" value="Genomic_DNA"/>
</dbReference>
<accession>A0A4Q1KN88</accession>
<keyword evidence="3" id="KW-1185">Reference proteome</keyword>
<evidence type="ECO:0000313" key="2">
    <source>
        <dbReference type="EMBL" id="RXR31481.1"/>
    </source>
</evidence>
<dbReference type="OrthoDB" id="1490954at2"/>
<sequence>MRIISLFLLLFSNFVFAQNGYLINSSYPKDFKIHLNKSQTHGLIWYYKASNYGLVYDLKTGEQVKEIILAGYTTNSSFEPHVFDYKEDNVILAGWDNEDLKPEHYFIWDEASNKFYTGKELPFQHGKIQDIIGDELVYAFTIYQKDGKGRLNLKKPSHSFVQFYNWKTKKWREFKQPYEFKENLTSRSLLLFEDGNKMKFFDLKTAQFLAQTTPAFDVVVSNYADGITYAAKYDKGIDKVALFDINTLTLGSFKKAPTHNNLDYYWGEMVNYHVKFEQNNTDIDLVITDKFSKATKKVTITTSDKEKADLIKARIATLKEIRQNKIKGDLDKKYASQKPDFVEFEANFEPLPKTFTYDYNNARGRDITQLKLSRKLFLTPNTTVFSVGKVFECKESKVFLVMLRGPQAEGTESVYAILKTDHYGNRLQYQIIARAIRNHIGYLQRDEFSITTNSNSNSVIKVKENYMGEEKSKEFKIYCLN</sequence>
<feature type="signal peptide" evidence="1">
    <location>
        <begin position="1"/>
        <end position="17"/>
    </location>
</feature>
<evidence type="ECO:0000256" key="1">
    <source>
        <dbReference type="SAM" id="SignalP"/>
    </source>
</evidence>
<organism evidence="2 3">
    <name type="scientific">Flavobacterium piscinae</name>
    <dbReference type="NCBI Taxonomy" id="2506424"/>
    <lineage>
        <taxon>Bacteria</taxon>
        <taxon>Pseudomonadati</taxon>
        <taxon>Bacteroidota</taxon>
        <taxon>Flavobacteriia</taxon>
        <taxon>Flavobacteriales</taxon>
        <taxon>Flavobacteriaceae</taxon>
        <taxon>Flavobacterium</taxon>
    </lineage>
</organism>
<gene>
    <name evidence="2" type="ORF">EQG68_09475</name>
</gene>
<protein>
    <submittedName>
        <fullName evidence="2">Uncharacterized protein</fullName>
    </submittedName>
</protein>
<evidence type="ECO:0000313" key="3">
    <source>
        <dbReference type="Proteomes" id="UP000289734"/>
    </source>
</evidence>